<evidence type="ECO:0000313" key="3">
    <source>
        <dbReference type="Proteomes" id="UP001597062"/>
    </source>
</evidence>
<keyword evidence="3" id="KW-1185">Reference proteome</keyword>
<reference evidence="3" key="1">
    <citation type="journal article" date="2019" name="Int. J. Syst. Evol. Microbiol.">
        <title>The Global Catalogue of Microorganisms (GCM) 10K type strain sequencing project: providing services to taxonomists for standard genome sequencing and annotation.</title>
        <authorList>
            <consortium name="The Broad Institute Genomics Platform"/>
            <consortium name="The Broad Institute Genome Sequencing Center for Infectious Disease"/>
            <person name="Wu L."/>
            <person name="Ma J."/>
        </authorList>
    </citation>
    <scope>NUCLEOTIDE SEQUENCE [LARGE SCALE GENOMIC DNA]</scope>
    <source>
        <strain evidence="3">CCUG 60527</strain>
    </source>
</reference>
<feature type="transmembrane region" description="Helical" evidence="1">
    <location>
        <begin position="7"/>
        <end position="27"/>
    </location>
</feature>
<evidence type="ECO:0000313" key="2">
    <source>
        <dbReference type="EMBL" id="MFD0993298.1"/>
    </source>
</evidence>
<gene>
    <name evidence="2" type="ORF">ACFQ1U_08785</name>
</gene>
<sequence>MNKFWKYVQYGYVVVAVVLLIDAILNWNTNRGQSYFSIGFAIFMLLVFLFKRNFRRKLEQRNKQR</sequence>
<name>A0ABW3JRZ8_9FLAO</name>
<proteinExistence type="predicted"/>
<evidence type="ECO:0000256" key="1">
    <source>
        <dbReference type="SAM" id="Phobius"/>
    </source>
</evidence>
<keyword evidence="1" id="KW-0472">Membrane</keyword>
<organism evidence="2 3">
    <name type="scientific">Tenacibaculum geojense</name>
    <dbReference type="NCBI Taxonomy" id="915352"/>
    <lineage>
        <taxon>Bacteria</taxon>
        <taxon>Pseudomonadati</taxon>
        <taxon>Bacteroidota</taxon>
        <taxon>Flavobacteriia</taxon>
        <taxon>Flavobacteriales</taxon>
        <taxon>Flavobacteriaceae</taxon>
        <taxon>Tenacibaculum</taxon>
    </lineage>
</organism>
<comment type="caution">
    <text evidence="2">The sequence shown here is derived from an EMBL/GenBank/DDBJ whole genome shotgun (WGS) entry which is preliminary data.</text>
</comment>
<protein>
    <submittedName>
        <fullName evidence="2">Uncharacterized protein</fullName>
    </submittedName>
</protein>
<dbReference type="RefSeq" id="WP_386107407.1">
    <property type="nucleotide sequence ID" value="NZ_JBHTJR010000045.1"/>
</dbReference>
<feature type="transmembrane region" description="Helical" evidence="1">
    <location>
        <begin position="33"/>
        <end position="50"/>
    </location>
</feature>
<keyword evidence="1" id="KW-0812">Transmembrane</keyword>
<accession>A0ABW3JRZ8</accession>
<dbReference type="EMBL" id="JBHTJR010000045">
    <property type="protein sequence ID" value="MFD0993298.1"/>
    <property type="molecule type" value="Genomic_DNA"/>
</dbReference>
<dbReference type="Proteomes" id="UP001597062">
    <property type="component" value="Unassembled WGS sequence"/>
</dbReference>
<keyword evidence="1" id="KW-1133">Transmembrane helix</keyword>